<dbReference type="GeneID" id="28731661"/>
<dbReference type="AlphaFoldDB" id="A0A0N0NIA9"/>
<feature type="region of interest" description="Disordered" evidence="1">
    <location>
        <begin position="267"/>
        <end position="307"/>
    </location>
</feature>
<evidence type="ECO:0000313" key="3">
    <source>
        <dbReference type="Proteomes" id="UP000038010"/>
    </source>
</evidence>
<evidence type="ECO:0000256" key="1">
    <source>
        <dbReference type="SAM" id="MobiDB-lite"/>
    </source>
</evidence>
<dbReference type="Proteomes" id="UP000038010">
    <property type="component" value="Unassembled WGS sequence"/>
</dbReference>
<accession>A0A0N0NIA9</accession>
<gene>
    <name evidence="2" type="ORF">AB675_10974</name>
</gene>
<organism evidence="2 3">
    <name type="scientific">Cyphellophora attinorum</name>
    <dbReference type="NCBI Taxonomy" id="1664694"/>
    <lineage>
        <taxon>Eukaryota</taxon>
        <taxon>Fungi</taxon>
        <taxon>Dikarya</taxon>
        <taxon>Ascomycota</taxon>
        <taxon>Pezizomycotina</taxon>
        <taxon>Eurotiomycetes</taxon>
        <taxon>Chaetothyriomycetidae</taxon>
        <taxon>Chaetothyriales</taxon>
        <taxon>Cyphellophoraceae</taxon>
        <taxon>Cyphellophora</taxon>
    </lineage>
</organism>
<evidence type="ECO:0000313" key="2">
    <source>
        <dbReference type="EMBL" id="KPI35528.1"/>
    </source>
</evidence>
<dbReference type="EMBL" id="LFJN01000039">
    <property type="protein sequence ID" value="KPI35528.1"/>
    <property type="molecule type" value="Genomic_DNA"/>
</dbReference>
<protein>
    <submittedName>
        <fullName evidence="2">Uncharacterized protein</fullName>
    </submittedName>
</protein>
<reference evidence="2 3" key="1">
    <citation type="submission" date="2015-06" db="EMBL/GenBank/DDBJ databases">
        <title>Draft genome of the ant-associated black yeast Phialophora attae CBS 131958.</title>
        <authorList>
            <person name="Moreno L.F."/>
            <person name="Stielow B.J."/>
            <person name="de Hoog S."/>
            <person name="Vicente V.A."/>
            <person name="Weiss V.A."/>
            <person name="de Vries M."/>
            <person name="Cruz L.M."/>
            <person name="Souza E.M."/>
        </authorList>
    </citation>
    <scope>NUCLEOTIDE SEQUENCE [LARGE SCALE GENOMIC DNA]</scope>
    <source>
        <strain evidence="2 3">CBS 131958</strain>
    </source>
</reference>
<proteinExistence type="predicted"/>
<sequence>MAQVIYPRLVVVHDVSVDRGTTLKCRVEISPTRIEGPFTFTFKEYYALPECLTTVPVMTPNPLSAHDRVEIHRLVNKYFRLLELANKLSDPKLPWLLGMACREQFVRAILLEVGCFDFMRNCDPLPTTCLELSYHIYQSACEAVVAMLPAFKIHGFVIQHPELDTIIIEYFGYTVPQCLISMLSSQGQDLRHHWLKYSPWPDDETKVLESPYLQNSRWILVKSPNRFLTWGIRLAETVEEAKEVARYCARNQIETYIVDLDGMHTGSHTPASGLDAPVPAPTMTDAQGRDRTPSADRALPSIETDEP</sequence>
<dbReference type="VEuPathDB" id="FungiDB:AB675_10974"/>
<dbReference type="RefSeq" id="XP_017995491.1">
    <property type="nucleotide sequence ID" value="XM_018139781.1"/>
</dbReference>
<keyword evidence="3" id="KW-1185">Reference proteome</keyword>
<name>A0A0N0NIA9_9EURO</name>
<comment type="caution">
    <text evidence="2">The sequence shown here is derived from an EMBL/GenBank/DDBJ whole genome shotgun (WGS) entry which is preliminary data.</text>
</comment>